<dbReference type="SFLD" id="SFLDG01129">
    <property type="entry name" value="C1.5:_HAD__Beta-PGM__Phosphata"/>
    <property type="match status" value="1"/>
</dbReference>
<dbReference type="Gene3D" id="1.10.150.240">
    <property type="entry name" value="Putative phosphatase, domain 2"/>
    <property type="match status" value="1"/>
</dbReference>
<dbReference type="Proteomes" id="UP001158066">
    <property type="component" value="Unassembled WGS sequence"/>
</dbReference>
<evidence type="ECO:0000313" key="2">
    <source>
        <dbReference type="Proteomes" id="UP001158066"/>
    </source>
</evidence>
<proteinExistence type="predicted"/>
<comment type="caution">
    <text evidence="1">The sequence shown here is derived from an EMBL/GenBank/DDBJ whole genome shotgun (WGS) entry which is preliminary data.</text>
</comment>
<name>A0AA45WT18_9CLOT</name>
<dbReference type="Pfam" id="PF00702">
    <property type="entry name" value="Hydrolase"/>
    <property type="match status" value="1"/>
</dbReference>
<dbReference type="PANTHER" id="PTHR43434:SF1">
    <property type="entry name" value="PHOSPHOGLYCOLATE PHOSPHATASE"/>
    <property type="match status" value="1"/>
</dbReference>
<dbReference type="AlphaFoldDB" id="A0AA45WT18"/>
<reference evidence="1" key="1">
    <citation type="submission" date="2017-05" db="EMBL/GenBank/DDBJ databases">
        <authorList>
            <person name="Varghese N."/>
            <person name="Submissions S."/>
        </authorList>
    </citation>
    <scope>NUCLEOTIDE SEQUENCE</scope>
    <source>
        <strain evidence="1">Su22</strain>
    </source>
</reference>
<sequence length="244" mass="27277">MIKGVLFDKDGTLIPFQEFWHSIYADFFHSLQYEWLIPDEVVSDLKTVSGFNETHFEKESLLQHASTRQLLRLWETRLALHCRPDGTRCSYEKLSDLLSYHSTWPHRPISPLPGVVSTLYALEKSGIRLGIATADTLSSTRFTLSQAGLLSSFHFIGADDTVSAGKPSPEIARAFFHQEGLHPREVVVVGDSLSDLAFAMQAGTQFIGLDTPYNDSDGFRKAGALTVKRFDDILPLIITWGMVS</sequence>
<dbReference type="GO" id="GO:0008967">
    <property type="term" value="F:phosphoglycolate phosphatase activity"/>
    <property type="evidence" value="ECO:0007669"/>
    <property type="project" value="TreeGrafter"/>
</dbReference>
<evidence type="ECO:0000313" key="1">
    <source>
        <dbReference type="EMBL" id="SMP40232.1"/>
    </source>
</evidence>
<dbReference type="InterPro" id="IPR036412">
    <property type="entry name" value="HAD-like_sf"/>
</dbReference>
<dbReference type="Gene3D" id="3.40.50.1000">
    <property type="entry name" value="HAD superfamily/HAD-like"/>
    <property type="match status" value="1"/>
</dbReference>
<dbReference type="InterPro" id="IPR023198">
    <property type="entry name" value="PGP-like_dom2"/>
</dbReference>
<dbReference type="PRINTS" id="PR00413">
    <property type="entry name" value="HADHALOGNASE"/>
</dbReference>
<gene>
    <name evidence="1" type="ORF">SAMN06296020_101350</name>
</gene>
<organism evidence="1 2">
    <name type="scientific">Anoxynatronum buryatiense</name>
    <dbReference type="NCBI Taxonomy" id="489973"/>
    <lineage>
        <taxon>Bacteria</taxon>
        <taxon>Bacillati</taxon>
        <taxon>Bacillota</taxon>
        <taxon>Clostridia</taxon>
        <taxon>Eubacteriales</taxon>
        <taxon>Clostridiaceae</taxon>
        <taxon>Anoxynatronum</taxon>
    </lineage>
</organism>
<dbReference type="EMBL" id="FXUF01000001">
    <property type="protein sequence ID" value="SMP40232.1"/>
    <property type="molecule type" value="Genomic_DNA"/>
</dbReference>
<dbReference type="RefSeq" id="WP_283407699.1">
    <property type="nucleotide sequence ID" value="NZ_FXUF01000001.1"/>
</dbReference>
<dbReference type="GO" id="GO:0005829">
    <property type="term" value="C:cytosol"/>
    <property type="evidence" value="ECO:0007669"/>
    <property type="project" value="TreeGrafter"/>
</dbReference>
<dbReference type="PANTHER" id="PTHR43434">
    <property type="entry name" value="PHOSPHOGLYCOLATE PHOSPHATASE"/>
    <property type="match status" value="1"/>
</dbReference>
<accession>A0AA45WT18</accession>
<keyword evidence="2" id="KW-1185">Reference proteome</keyword>
<protein>
    <submittedName>
        <fullName evidence="1">Phosphoglycolate phosphatase</fullName>
    </submittedName>
</protein>
<dbReference type="InterPro" id="IPR023214">
    <property type="entry name" value="HAD_sf"/>
</dbReference>
<dbReference type="SFLD" id="SFLDS00003">
    <property type="entry name" value="Haloacid_Dehalogenase"/>
    <property type="match status" value="1"/>
</dbReference>
<dbReference type="NCBIfam" id="TIGR01549">
    <property type="entry name" value="HAD-SF-IA-v1"/>
    <property type="match status" value="1"/>
</dbReference>
<dbReference type="SUPFAM" id="SSF56784">
    <property type="entry name" value="HAD-like"/>
    <property type="match status" value="1"/>
</dbReference>
<dbReference type="GO" id="GO:0006281">
    <property type="term" value="P:DNA repair"/>
    <property type="evidence" value="ECO:0007669"/>
    <property type="project" value="TreeGrafter"/>
</dbReference>
<dbReference type="InterPro" id="IPR050155">
    <property type="entry name" value="HAD-like_hydrolase_sf"/>
</dbReference>
<dbReference type="InterPro" id="IPR006439">
    <property type="entry name" value="HAD-SF_hydro_IA"/>
</dbReference>